<name>A0A8S3UHR0_MYTED</name>
<dbReference type="InterPro" id="IPR024721">
    <property type="entry name" value="Snurportin-1_N"/>
</dbReference>
<keyword evidence="4" id="KW-1185">Reference proteome</keyword>
<accession>A0A8S3UHR0</accession>
<dbReference type="GO" id="GO:0061608">
    <property type="term" value="F:nuclear import signal receptor activity"/>
    <property type="evidence" value="ECO:0007669"/>
    <property type="project" value="InterPro"/>
</dbReference>
<evidence type="ECO:0000313" key="3">
    <source>
        <dbReference type="EMBL" id="CAG2243033.1"/>
    </source>
</evidence>
<dbReference type="InterPro" id="IPR002652">
    <property type="entry name" value="Importin-a_IBB"/>
</dbReference>
<dbReference type="GO" id="GO:0006606">
    <property type="term" value="P:protein import into nucleus"/>
    <property type="evidence" value="ECO:0007669"/>
    <property type="project" value="InterPro"/>
</dbReference>
<evidence type="ECO:0000313" key="4">
    <source>
        <dbReference type="Proteomes" id="UP000683360"/>
    </source>
</evidence>
<dbReference type="EMBL" id="CAJPWZ010002690">
    <property type="protein sequence ID" value="CAG2243033.1"/>
    <property type="molecule type" value="Genomic_DNA"/>
</dbReference>
<evidence type="ECO:0000259" key="2">
    <source>
        <dbReference type="PROSITE" id="PS51214"/>
    </source>
</evidence>
<comment type="caution">
    <text evidence="3">The sequence shown here is derived from an EMBL/GenBank/DDBJ whole genome shotgun (WGS) entry which is preliminary data.</text>
</comment>
<dbReference type="AlphaFoldDB" id="A0A8S3UHR0"/>
<keyword evidence="1" id="KW-0813">Transport</keyword>
<organism evidence="3 4">
    <name type="scientific">Mytilus edulis</name>
    <name type="common">Blue mussel</name>
    <dbReference type="NCBI Taxonomy" id="6550"/>
    <lineage>
        <taxon>Eukaryota</taxon>
        <taxon>Metazoa</taxon>
        <taxon>Spiralia</taxon>
        <taxon>Lophotrochozoa</taxon>
        <taxon>Mollusca</taxon>
        <taxon>Bivalvia</taxon>
        <taxon>Autobranchia</taxon>
        <taxon>Pteriomorphia</taxon>
        <taxon>Mytilida</taxon>
        <taxon>Mytiloidea</taxon>
        <taxon>Mytilidae</taxon>
        <taxon>Mytilinae</taxon>
        <taxon>Mytilus</taxon>
    </lineage>
</organism>
<dbReference type="OrthoDB" id="10003593at2759"/>
<dbReference type="Gene3D" id="3.30.470.30">
    <property type="entry name" value="DNA ligase/mRNA capping enzyme"/>
    <property type="match status" value="1"/>
</dbReference>
<protein>
    <submittedName>
        <fullName evidence="3">SNUPN</fullName>
    </submittedName>
</protein>
<dbReference type="Proteomes" id="UP000683360">
    <property type="component" value="Unassembled WGS sequence"/>
</dbReference>
<sequence>MLHQNIENEDCKANGDIVGEERFCFYTIKIDDWDKMHEIPVKWQDGAEYKLTGTEHIMQLKIQGSDGFDIWKKHTDIPPIKVKVHDSAEDVLTKQCRIVNDPHMRTFDKRTLGGISTLITEFSVRPVPATRFHITSCFRRKFVLTEIENEHQTLKLHEYMNLFDSMDELTAKLACDFSVSSDPNSTAAVHPRFSQYKSRNRIDQETRRNRILEEQKK</sequence>
<dbReference type="Pfam" id="PF11538">
    <property type="entry name" value="Snurportin1"/>
    <property type="match status" value="1"/>
</dbReference>
<gene>
    <name evidence="3" type="ORF">MEDL_55223</name>
</gene>
<reference evidence="3" key="1">
    <citation type="submission" date="2021-03" db="EMBL/GenBank/DDBJ databases">
        <authorList>
            <person name="Bekaert M."/>
        </authorList>
    </citation>
    <scope>NUCLEOTIDE SEQUENCE</scope>
</reference>
<dbReference type="PROSITE" id="PS51214">
    <property type="entry name" value="IBB"/>
    <property type="match status" value="1"/>
</dbReference>
<feature type="domain" description="IBB" evidence="2">
    <location>
        <begin position="176"/>
        <end position="217"/>
    </location>
</feature>
<proteinExistence type="predicted"/>
<evidence type="ECO:0000256" key="1">
    <source>
        <dbReference type="PROSITE-ProRule" id="PRU00561"/>
    </source>
</evidence>